<dbReference type="GO" id="GO:0005886">
    <property type="term" value="C:plasma membrane"/>
    <property type="evidence" value="ECO:0007669"/>
    <property type="project" value="TreeGrafter"/>
</dbReference>
<accession>A0A367ZTI1</accession>
<comment type="caution">
    <text evidence="3">The sequence shown here is derived from an EMBL/GenBank/DDBJ whole genome shotgun (WGS) entry which is preliminary data.</text>
</comment>
<dbReference type="AlphaFoldDB" id="A0A367ZTI1"/>
<keyword evidence="2" id="KW-1133">Transmembrane helix</keyword>
<name>A0A367ZTI1_9BACT</name>
<evidence type="ECO:0000256" key="1">
    <source>
        <dbReference type="ARBA" id="ARBA00022448"/>
    </source>
</evidence>
<dbReference type="EMBL" id="QOQW01000002">
    <property type="protein sequence ID" value="RCK81448.1"/>
    <property type="molecule type" value="Genomic_DNA"/>
</dbReference>
<reference evidence="3 4" key="1">
    <citation type="submission" date="2018-05" db="EMBL/GenBank/DDBJ databases">
        <title>A metagenomic window into the 2 km-deep terrestrial subsurface aquifer revealed taxonomically and functionally diverse microbial community comprising novel uncultured bacterial lineages.</title>
        <authorList>
            <person name="Kadnikov V.V."/>
            <person name="Mardanov A.V."/>
            <person name="Beletsky A.V."/>
            <person name="Banks D."/>
            <person name="Pimenov N.V."/>
            <person name="Frank Y.A."/>
            <person name="Karnachuk O.V."/>
            <person name="Ravin N.V."/>
        </authorList>
    </citation>
    <scope>NUCLEOTIDE SEQUENCE [LARGE SCALE GENOMIC DNA]</scope>
    <source>
        <strain evidence="3">BY5</strain>
    </source>
</reference>
<dbReference type="GO" id="GO:0022857">
    <property type="term" value="F:transmembrane transporter activity"/>
    <property type="evidence" value="ECO:0007669"/>
    <property type="project" value="TreeGrafter"/>
</dbReference>
<dbReference type="PANTHER" id="PTHR11795">
    <property type="entry name" value="BRANCHED-CHAIN AMINO ACID TRANSPORT SYSTEM PERMEASE PROTEIN LIVH"/>
    <property type="match status" value="1"/>
</dbReference>
<evidence type="ECO:0000313" key="4">
    <source>
        <dbReference type="Proteomes" id="UP000252355"/>
    </source>
</evidence>
<evidence type="ECO:0000313" key="3">
    <source>
        <dbReference type="EMBL" id="RCK81448.1"/>
    </source>
</evidence>
<protein>
    <submittedName>
        <fullName evidence="3">Branched-chain amino acid transport system permease protein LivH</fullName>
    </submittedName>
</protein>
<feature type="transmembrane region" description="Helical" evidence="2">
    <location>
        <begin position="6"/>
        <end position="29"/>
    </location>
</feature>
<evidence type="ECO:0000256" key="2">
    <source>
        <dbReference type="SAM" id="Phobius"/>
    </source>
</evidence>
<dbReference type="Proteomes" id="UP000252355">
    <property type="component" value="Unassembled WGS sequence"/>
</dbReference>
<gene>
    <name evidence="3" type="ORF">OZSIB_2317</name>
</gene>
<keyword evidence="2" id="KW-0812">Transmembrane</keyword>
<sequence>MLECPFIAVALGGFGSVSGALLASLLIGLVESFAGFYGAPVLKYVAVFGLYLGVIFWRPRGLFGW</sequence>
<proteinExistence type="predicted"/>
<feature type="transmembrane region" description="Helical" evidence="2">
    <location>
        <begin position="41"/>
        <end position="59"/>
    </location>
</feature>
<keyword evidence="2" id="KW-0472">Membrane</keyword>
<organism evidence="3 4">
    <name type="scientific">Candidatus Ozemobacter sibiricus</name>
    <dbReference type="NCBI Taxonomy" id="2268124"/>
    <lineage>
        <taxon>Bacteria</taxon>
        <taxon>Candidatus Ozemobacteria</taxon>
        <taxon>Candidatus Ozemobacterales</taxon>
        <taxon>Candidatus Ozemobacteraceae</taxon>
        <taxon>Candidatus Ozemobacter</taxon>
    </lineage>
</organism>
<keyword evidence="1" id="KW-0813">Transport</keyword>
<dbReference type="InterPro" id="IPR052157">
    <property type="entry name" value="BCAA_transport_permease"/>
</dbReference>
<dbReference type="PANTHER" id="PTHR11795:SF445">
    <property type="entry name" value="AMINO ACID ABC TRANSPORTER PERMEASE PROTEIN"/>
    <property type="match status" value="1"/>
</dbReference>